<dbReference type="Proteomes" id="UP001367508">
    <property type="component" value="Unassembled WGS sequence"/>
</dbReference>
<proteinExistence type="predicted"/>
<accession>A0AAN9LK67</accession>
<gene>
    <name evidence="1" type="ORF">VNO77_18136</name>
</gene>
<dbReference type="AlphaFoldDB" id="A0AAN9LK67"/>
<keyword evidence="2" id="KW-1185">Reference proteome</keyword>
<evidence type="ECO:0000313" key="1">
    <source>
        <dbReference type="EMBL" id="KAK7337555.1"/>
    </source>
</evidence>
<organism evidence="1 2">
    <name type="scientific">Canavalia gladiata</name>
    <name type="common">Sword bean</name>
    <name type="synonym">Dolichos gladiatus</name>
    <dbReference type="NCBI Taxonomy" id="3824"/>
    <lineage>
        <taxon>Eukaryota</taxon>
        <taxon>Viridiplantae</taxon>
        <taxon>Streptophyta</taxon>
        <taxon>Embryophyta</taxon>
        <taxon>Tracheophyta</taxon>
        <taxon>Spermatophyta</taxon>
        <taxon>Magnoliopsida</taxon>
        <taxon>eudicotyledons</taxon>
        <taxon>Gunneridae</taxon>
        <taxon>Pentapetalae</taxon>
        <taxon>rosids</taxon>
        <taxon>fabids</taxon>
        <taxon>Fabales</taxon>
        <taxon>Fabaceae</taxon>
        <taxon>Papilionoideae</taxon>
        <taxon>50 kb inversion clade</taxon>
        <taxon>NPAAA clade</taxon>
        <taxon>indigoferoid/millettioid clade</taxon>
        <taxon>Phaseoleae</taxon>
        <taxon>Canavalia</taxon>
    </lineage>
</organism>
<dbReference type="EMBL" id="JAYMYQ010000004">
    <property type="protein sequence ID" value="KAK7337555.1"/>
    <property type="molecule type" value="Genomic_DNA"/>
</dbReference>
<sequence length="141" mass="15702">MNPDVAGFSGLIPKGCVWLGRNRERWNKVALCVGDILKGDQVPHCLAKVQNRQNLNINRDTAYLFETICWSFSALLILEDSAATRLRLLFLLTSCFCDCVSVVNLQHSTSMVPPTFHKYGAIIQAIQEFPSPAHSENPINA</sequence>
<comment type="caution">
    <text evidence="1">The sequence shown here is derived from an EMBL/GenBank/DDBJ whole genome shotgun (WGS) entry which is preliminary data.</text>
</comment>
<evidence type="ECO:0000313" key="2">
    <source>
        <dbReference type="Proteomes" id="UP001367508"/>
    </source>
</evidence>
<reference evidence="1 2" key="1">
    <citation type="submission" date="2024-01" db="EMBL/GenBank/DDBJ databases">
        <title>The genomes of 5 underutilized Papilionoideae crops provide insights into root nodulation and disease resistanc.</title>
        <authorList>
            <person name="Jiang F."/>
        </authorList>
    </citation>
    <scope>NUCLEOTIDE SEQUENCE [LARGE SCALE GENOMIC DNA]</scope>
    <source>
        <strain evidence="1">LVBAO_FW01</strain>
        <tissue evidence="1">Leaves</tissue>
    </source>
</reference>
<protein>
    <submittedName>
        <fullName evidence="1">Uncharacterized protein</fullName>
    </submittedName>
</protein>
<name>A0AAN9LK67_CANGL</name>